<comment type="caution">
    <text evidence="2">The sequence shown here is derived from an EMBL/GenBank/DDBJ whole genome shotgun (WGS) entry which is preliminary data.</text>
</comment>
<dbReference type="Pfam" id="PF06114">
    <property type="entry name" value="Peptidase_M78"/>
    <property type="match status" value="1"/>
</dbReference>
<reference evidence="2 3" key="1">
    <citation type="journal article" date="2019" name="Nat. Med.">
        <title>A library of human gut bacterial isolates paired with longitudinal multiomics data enables mechanistic microbiome research.</title>
        <authorList>
            <person name="Poyet M."/>
            <person name="Groussin M."/>
            <person name="Gibbons S.M."/>
            <person name="Avila-Pacheco J."/>
            <person name="Jiang X."/>
            <person name="Kearney S.M."/>
            <person name="Perrotta A.R."/>
            <person name="Berdy B."/>
            <person name="Zhao S."/>
            <person name="Lieberman T.D."/>
            <person name="Swanson P.K."/>
            <person name="Smith M."/>
            <person name="Roesemann S."/>
            <person name="Alexander J.E."/>
            <person name="Rich S.A."/>
            <person name="Livny J."/>
            <person name="Vlamakis H."/>
            <person name="Clish C."/>
            <person name="Bullock K."/>
            <person name="Deik A."/>
            <person name="Scott J."/>
            <person name="Pierce K.A."/>
            <person name="Xavier R.J."/>
            <person name="Alm E.J."/>
        </authorList>
    </citation>
    <scope>NUCLEOTIDE SEQUENCE [LARGE SCALE GENOMIC DNA]</scope>
    <source>
        <strain evidence="2 3">BIOML-A4</strain>
    </source>
</reference>
<dbReference type="InterPro" id="IPR010359">
    <property type="entry name" value="IrrE_HExxH"/>
</dbReference>
<gene>
    <name evidence="2" type="ORF">GT694_05350</name>
</gene>
<evidence type="ECO:0000313" key="2">
    <source>
        <dbReference type="EMBL" id="MZL61486.1"/>
    </source>
</evidence>
<organism evidence="2 3">
    <name type="scientific">Blautia massiliensis</name>
    <name type="common">ex Durand et al. 2017</name>
    <dbReference type="NCBI Taxonomy" id="1737424"/>
    <lineage>
        <taxon>Bacteria</taxon>
        <taxon>Bacillati</taxon>
        <taxon>Bacillota</taxon>
        <taxon>Clostridia</taxon>
        <taxon>Lachnospirales</taxon>
        <taxon>Lachnospiraceae</taxon>
        <taxon>Blautia</taxon>
    </lineage>
</organism>
<evidence type="ECO:0000259" key="1">
    <source>
        <dbReference type="Pfam" id="PF06114"/>
    </source>
</evidence>
<dbReference type="RefSeq" id="WP_015527350.1">
    <property type="nucleotide sequence ID" value="NZ_JBKTCY010000002.1"/>
</dbReference>
<dbReference type="EMBL" id="WWVT01000005">
    <property type="protein sequence ID" value="MZL61486.1"/>
    <property type="molecule type" value="Genomic_DNA"/>
</dbReference>
<feature type="domain" description="IrrE N-terminal-like" evidence="1">
    <location>
        <begin position="58"/>
        <end position="189"/>
    </location>
</feature>
<evidence type="ECO:0000313" key="3">
    <source>
        <dbReference type="Proteomes" id="UP000473323"/>
    </source>
</evidence>
<sequence>MNNVLKDSLFVSQNRKFDEIQSVVRQFSAEYVGNSIIKDNIFAVIQNYARKKEIALELLRFPIHDDELWALTFLKQDTIFVCVNTALPLCKQFFAASHELYHIYCYVENADQSYIKNGSMLDSATGDETGRTQEDLEANAFAGLLLMPDQLLHEQILLYGIDKDLVSVDSVLILMDMFAMPYKAVVLRLFESGNISHQQAEKLLEISSVNVMKRASLIGKAKRWQLDGRGTESFGTLLEKVEYNRQHEYLTESRENDDVAYITQLKKEYGLD</sequence>
<accession>A0A6L8TB80</accession>
<dbReference type="AlphaFoldDB" id="A0A6L8TB80"/>
<name>A0A6L8TB80_9FIRM</name>
<protein>
    <submittedName>
        <fullName evidence="2">ImmA/IrrE family metallo-endopeptidase</fullName>
    </submittedName>
</protein>
<proteinExistence type="predicted"/>
<dbReference type="Proteomes" id="UP000473323">
    <property type="component" value="Unassembled WGS sequence"/>
</dbReference>